<feature type="chain" id="PRO_5012871519" description="DUF3313 domain-containing protein" evidence="1">
    <location>
        <begin position="17"/>
        <end position="225"/>
    </location>
</feature>
<evidence type="ECO:0000313" key="3">
    <source>
        <dbReference type="Proteomes" id="UP000196536"/>
    </source>
</evidence>
<dbReference type="RefSeq" id="WP_087619432.1">
    <property type="nucleotide sequence ID" value="NZ_NEXX01000001.1"/>
</dbReference>
<feature type="signal peptide" evidence="1">
    <location>
        <begin position="1"/>
        <end position="16"/>
    </location>
</feature>
<proteinExistence type="predicted"/>
<gene>
    <name evidence="2" type="ORF">CAP51_03915</name>
</gene>
<keyword evidence="3" id="KW-1185">Reference proteome</keyword>
<comment type="caution">
    <text evidence="2">The sequence shown here is derived from an EMBL/GenBank/DDBJ whole genome shotgun (WGS) entry which is preliminary data.</text>
</comment>
<dbReference type="AlphaFoldDB" id="A0A1Z9Z2T3"/>
<dbReference type="EMBL" id="NEXX01000001">
    <property type="protein sequence ID" value="OUY08770.1"/>
    <property type="molecule type" value="Genomic_DNA"/>
</dbReference>
<evidence type="ECO:0000313" key="2">
    <source>
        <dbReference type="EMBL" id="OUY08770.1"/>
    </source>
</evidence>
<dbReference type="PROSITE" id="PS51257">
    <property type="entry name" value="PROKAR_LIPOPROTEIN"/>
    <property type="match status" value="1"/>
</dbReference>
<dbReference type="Proteomes" id="UP000196536">
    <property type="component" value="Unassembled WGS sequence"/>
</dbReference>
<keyword evidence="1" id="KW-0732">Signal</keyword>
<sequence>MKIVYGAILISTLGLAACQSTPNPNQPQLQTQKIYHAPAQIFDFDLGNSALRGKLQLKQSCDVIGTSLDIRDQLSQQVRIDTFNLRNNPQFNLTAQSSLKHIAEQLLSLYQQKYKANLLGAPQYYKTTQNEVVVGRLQIGQQPIDIAIQTAYDYAYVITLNSPLQQSNPQNTQQQLQILLKSLYIPGSKITSSKATGSTSDLPIAFDLSNHDANARRNWQKTYCL</sequence>
<organism evidence="2 3">
    <name type="scientific">Acinetobacter populi</name>
    <dbReference type="NCBI Taxonomy" id="1582270"/>
    <lineage>
        <taxon>Bacteria</taxon>
        <taxon>Pseudomonadati</taxon>
        <taxon>Pseudomonadota</taxon>
        <taxon>Gammaproteobacteria</taxon>
        <taxon>Moraxellales</taxon>
        <taxon>Moraxellaceae</taxon>
        <taxon>Acinetobacter</taxon>
    </lineage>
</organism>
<evidence type="ECO:0000256" key="1">
    <source>
        <dbReference type="SAM" id="SignalP"/>
    </source>
</evidence>
<reference evidence="2 3" key="1">
    <citation type="submission" date="2017-05" db="EMBL/GenBank/DDBJ databases">
        <title>Acinetobacter populi ANC 5415 (= PBJ7), whole genome shotgun sequencing project.</title>
        <authorList>
            <person name="Nemec A."/>
            <person name="Radolfova-Krizova L."/>
        </authorList>
    </citation>
    <scope>NUCLEOTIDE SEQUENCE [LARGE SCALE GENOMIC DNA]</scope>
    <source>
        <strain evidence="2 3">PBJ7</strain>
    </source>
</reference>
<dbReference type="OrthoDB" id="6686394at2"/>
<accession>A0A1Z9Z2T3</accession>
<name>A0A1Z9Z2T3_9GAMM</name>
<protein>
    <recommendedName>
        <fullName evidence="4">DUF3313 domain-containing protein</fullName>
    </recommendedName>
</protein>
<evidence type="ECO:0008006" key="4">
    <source>
        <dbReference type="Google" id="ProtNLM"/>
    </source>
</evidence>